<evidence type="ECO:0000313" key="2">
    <source>
        <dbReference type="EMBL" id="WOQ70307.1"/>
    </source>
</evidence>
<dbReference type="SUPFAM" id="SSF53474">
    <property type="entry name" value="alpha/beta-Hydrolases"/>
    <property type="match status" value="1"/>
</dbReference>
<sequence>MKIAVALPRDTVEISAVLEGPADPWAAVVLAHGAGSGMEHPFLVGLAGALNGAGIATLRFTFPYREAGRRLPGPAAHAIATWRAVRDRAADLVDAPLWAAGKSYGGRMASMAAAEDGFAVKGLVYLGYPFHPQGQPEKTRGVHLAAIQEPQLFLSGTDDPFIQPRADFQRVVAGCPAGHLHELPGAGHSFEVKGARRPADEIGASLAPVLTDFVRARS</sequence>
<evidence type="ECO:0000313" key="3">
    <source>
        <dbReference type="Proteomes" id="UP001329313"/>
    </source>
</evidence>
<dbReference type="InterPro" id="IPR026555">
    <property type="entry name" value="NSL3/Tex30"/>
</dbReference>
<protein>
    <submittedName>
        <fullName evidence="2">Alpha/beta family hydrolase</fullName>
    </submittedName>
</protein>
<dbReference type="RefSeq" id="WP_330171388.1">
    <property type="nucleotide sequence ID" value="NZ_CP137080.1"/>
</dbReference>
<keyword evidence="2" id="KW-0378">Hydrolase</keyword>
<dbReference type="InterPro" id="IPR046879">
    <property type="entry name" value="KANL3/Tex30_Abhydrolase"/>
</dbReference>
<proteinExistence type="predicted"/>
<dbReference type="KEGG" id="mliy:RYJ27_03600"/>
<dbReference type="GO" id="GO:0016787">
    <property type="term" value="F:hydrolase activity"/>
    <property type="evidence" value="ECO:0007669"/>
    <property type="project" value="UniProtKB-KW"/>
</dbReference>
<organism evidence="2 3">
    <name type="scientific">Microbacterium limosum</name>
    <dbReference type="NCBI Taxonomy" id="3079935"/>
    <lineage>
        <taxon>Bacteria</taxon>
        <taxon>Bacillati</taxon>
        <taxon>Actinomycetota</taxon>
        <taxon>Actinomycetes</taxon>
        <taxon>Micrococcales</taxon>
        <taxon>Microbacteriaceae</taxon>
        <taxon>Microbacterium</taxon>
    </lineage>
</organism>
<dbReference type="EMBL" id="CP137080">
    <property type="protein sequence ID" value="WOQ70307.1"/>
    <property type="molecule type" value="Genomic_DNA"/>
</dbReference>
<evidence type="ECO:0000259" key="1">
    <source>
        <dbReference type="Pfam" id="PF20408"/>
    </source>
</evidence>
<feature type="domain" description="KANL3/Tex30 alpha/beta hydrolase-like" evidence="1">
    <location>
        <begin position="26"/>
        <end position="193"/>
    </location>
</feature>
<dbReference type="PANTHER" id="PTHR13136">
    <property type="entry name" value="TESTIS DEVELOPMENT PROTEIN PRTD"/>
    <property type="match status" value="1"/>
</dbReference>
<dbReference type="Proteomes" id="UP001329313">
    <property type="component" value="Chromosome"/>
</dbReference>
<accession>A0AAU0MKM8</accession>
<dbReference type="Gene3D" id="3.40.50.1820">
    <property type="entry name" value="alpha/beta hydrolase"/>
    <property type="match status" value="1"/>
</dbReference>
<dbReference type="AlphaFoldDB" id="A0AAU0MKM8"/>
<reference evidence="2 3" key="1">
    <citation type="submission" date="2023-10" db="EMBL/GenBank/DDBJ databases">
        <title>Y20.</title>
        <authorList>
            <person name="Zhang G."/>
            <person name="Ding Y."/>
        </authorList>
    </citation>
    <scope>NUCLEOTIDE SEQUENCE [LARGE SCALE GENOMIC DNA]</scope>
    <source>
        <strain evidence="2 3">Y20</strain>
    </source>
</reference>
<dbReference type="PANTHER" id="PTHR13136:SF11">
    <property type="entry name" value="TESTIS-EXPRESSED PROTEIN 30"/>
    <property type="match status" value="1"/>
</dbReference>
<keyword evidence="3" id="KW-1185">Reference proteome</keyword>
<gene>
    <name evidence="2" type="ORF">RYJ27_03600</name>
</gene>
<name>A0AAU0MKM8_9MICO</name>
<dbReference type="Pfam" id="PF20408">
    <property type="entry name" value="Abhydrolase_11"/>
    <property type="match status" value="1"/>
</dbReference>
<dbReference type="InterPro" id="IPR029058">
    <property type="entry name" value="AB_hydrolase_fold"/>
</dbReference>